<feature type="domain" description="Cas12f1-like TNB" evidence="7">
    <location>
        <begin position="314"/>
        <end position="380"/>
    </location>
</feature>
<comment type="similarity">
    <text evidence="2">In the N-terminal section; belongs to the transposase 2 family.</text>
</comment>
<accession>A0A100XZS0</accession>
<evidence type="ECO:0000256" key="4">
    <source>
        <dbReference type="ARBA" id="ARBA00023125"/>
    </source>
</evidence>
<dbReference type="EMBL" id="LLYW01000002">
    <property type="protein sequence ID" value="KUH34733.1"/>
    <property type="molecule type" value="Genomic_DNA"/>
</dbReference>
<keyword evidence="9" id="KW-1185">Reference proteome</keyword>
<dbReference type="Pfam" id="PF07282">
    <property type="entry name" value="Cas12f1-like_TNB"/>
    <property type="match status" value="1"/>
</dbReference>
<comment type="similarity">
    <text evidence="1">In the C-terminal section; belongs to the transposase 35 family.</text>
</comment>
<evidence type="ECO:0000313" key="8">
    <source>
        <dbReference type="EMBL" id="KUH34733.1"/>
    </source>
</evidence>
<dbReference type="PANTHER" id="PTHR30405">
    <property type="entry name" value="TRANSPOSASE"/>
    <property type="match status" value="1"/>
</dbReference>
<dbReference type="InterPro" id="IPR001959">
    <property type="entry name" value="Transposase"/>
</dbReference>
<dbReference type="InterPro" id="IPR010095">
    <property type="entry name" value="Cas12f1-like_TNB"/>
</dbReference>
<dbReference type="AlphaFoldDB" id="A0A100XZS0"/>
<evidence type="ECO:0000259" key="7">
    <source>
        <dbReference type="Pfam" id="PF07282"/>
    </source>
</evidence>
<dbReference type="GO" id="GO:0006310">
    <property type="term" value="P:DNA recombination"/>
    <property type="evidence" value="ECO:0007669"/>
    <property type="project" value="UniProtKB-KW"/>
</dbReference>
<keyword evidence="4" id="KW-0238">DNA-binding</keyword>
<name>A0A100XZS0_9EURY</name>
<dbReference type="Pfam" id="PF01385">
    <property type="entry name" value="OrfB_IS605"/>
    <property type="match status" value="1"/>
</dbReference>
<protein>
    <submittedName>
        <fullName evidence="8">Transposase</fullName>
    </submittedName>
</protein>
<evidence type="ECO:0000256" key="3">
    <source>
        <dbReference type="ARBA" id="ARBA00022578"/>
    </source>
</evidence>
<evidence type="ECO:0000256" key="1">
    <source>
        <dbReference type="ARBA" id="ARBA00008761"/>
    </source>
</evidence>
<sequence>MKRSVTIKLQPSKAQEKTLSELVQISSKVWNRVNYLRRQEFFEGKPVDFLKTEKIVYEEFKAEIGSATVQQIARKNAEAWRSFFSLIRNKRNGELPNWFKPKPPNYLREGGLIVLRDDQYTIEGNRLILKGLGKFKRLEVQFKGRIHLKGKQGRLEITYDPVKRKWYAHVSISVEKKLQGGEWVEVPRRPLGNLSAGIDLGVNNLMAVYVENGESFLVNGRSLKSIAFYWQKRIADYQSLINKSGAKKSRKLSRMYQKAKLQAKHYINTAVRRTVERLYRLGVSRIVVGYPKGIARKPEKGRRQNYLLSHVWRFNTVIKRLKEVAEEYGIRVLVVNEAFTSKTCPVCGKPHEGARFVRGLFKCPATGLIFNADLVGAFNILKKAIKTITLNLGGLYAQGRGNWPKTGPEGSKTRFLVGLNETPQTFPHLARG</sequence>
<dbReference type="RefSeq" id="WP_058937818.1">
    <property type="nucleotide sequence ID" value="NZ_LLYW01000002.1"/>
</dbReference>
<dbReference type="PANTHER" id="PTHR30405:SF21">
    <property type="entry name" value="TRANSPOSASE-RELATED"/>
    <property type="match status" value="1"/>
</dbReference>
<gene>
    <name evidence="8" type="ORF">APY94_00705</name>
</gene>
<dbReference type="OrthoDB" id="295419at2157"/>
<keyword evidence="3" id="KW-0815">Transposition</keyword>
<evidence type="ECO:0000256" key="2">
    <source>
        <dbReference type="ARBA" id="ARBA00011044"/>
    </source>
</evidence>
<reference evidence="8 9" key="1">
    <citation type="submission" date="2015-10" db="EMBL/GenBank/DDBJ databases">
        <title>Draft genome sequence of Thermococcus celericrescens strain DSM 17994.</title>
        <authorList>
            <person name="Hong S.-J."/>
            <person name="Park C.-E."/>
            <person name="Shin J.-H."/>
        </authorList>
    </citation>
    <scope>NUCLEOTIDE SEQUENCE [LARGE SCALE GENOMIC DNA]</scope>
    <source>
        <strain evidence="8 9">DSM 17994</strain>
    </source>
</reference>
<proteinExistence type="inferred from homology"/>
<keyword evidence="5" id="KW-0233">DNA recombination</keyword>
<dbReference type="GO" id="GO:0032196">
    <property type="term" value="P:transposition"/>
    <property type="evidence" value="ECO:0007669"/>
    <property type="project" value="UniProtKB-KW"/>
</dbReference>
<feature type="domain" description="Probable transposase IS891/IS1136/IS1341" evidence="6">
    <location>
        <begin position="179"/>
        <end position="294"/>
    </location>
</feature>
<comment type="caution">
    <text evidence="8">The sequence shown here is derived from an EMBL/GenBank/DDBJ whole genome shotgun (WGS) entry which is preliminary data.</text>
</comment>
<organism evidence="8 9">
    <name type="scientific">Thermococcus celericrescens</name>
    <dbReference type="NCBI Taxonomy" id="227598"/>
    <lineage>
        <taxon>Archaea</taxon>
        <taxon>Methanobacteriati</taxon>
        <taxon>Methanobacteriota</taxon>
        <taxon>Thermococci</taxon>
        <taxon>Thermococcales</taxon>
        <taxon>Thermococcaceae</taxon>
        <taxon>Thermococcus</taxon>
    </lineage>
</organism>
<evidence type="ECO:0000259" key="6">
    <source>
        <dbReference type="Pfam" id="PF01385"/>
    </source>
</evidence>
<dbReference type="GO" id="GO:0003677">
    <property type="term" value="F:DNA binding"/>
    <property type="evidence" value="ECO:0007669"/>
    <property type="project" value="UniProtKB-KW"/>
</dbReference>
<dbReference type="Proteomes" id="UP000053462">
    <property type="component" value="Unassembled WGS sequence"/>
</dbReference>
<dbReference type="NCBIfam" id="NF040570">
    <property type="entry name" value="guided_TnpB"/>
    <property type="match status" value="1"/>
</dbReference>
<dbReference type="InterPro" id="IPR051399">
    <property type="entry name" value="RNA-guided_DNA_endo/Transpos"/>
</dbReference>
<evidence type="ECO:0000256" key="5">
    <source>
        <dbReference type="ARBA" id="ARBA00023172"/>
    </source>
</evidence>
<evidence type="ECO:0000313" key="9">
    <source>
        <dbReference type="Proteomes" id="UP000053462"/>
    </source>
</evidence>